<dbReference type="EMBL" id="CADCVI010000252">
    <property type="protein sequence ID" value="CAA9496440.1"/>
    <property type="molecule type" value="Genomic_DNA"/>
</dbReference>
<feature type="non-terminal residue" evidence="1">
    <location>
        <position position="1"/>
    </location>
</feature>
<accession>A0A6J4SMS9</accession>
<reference evidence="1" key="1">
    <citation type="submission" date="2020-02" db="EMBL/GenBank/DDBJ databases">
        <authorList>
            <person name="Meier V. D."/>
        </authorList>
    </citation>
    <scope>NUCLEOTIDE SEQUENCE</scope>
    <source>
        <strain evidence="1">AVDCRST_MAG25</strain>
    </source>
</reference>
<feature type="non-terminal residue" evidence="1">
    <location>
        <position position="65"/>
    </location>
</feature>
<sequence>WAWRWASQATAARRGSVNSDAPLTAISGPPRALFATLCRRYFSLGVGRPKGWRYPAGASLLLEDR</sequence>
<name>A0A6J4SMS9_9ACTN</name>
<gene>
    <name evidence="1" type="ORF">AVDCRST_MAG25-3668</name>
</gene>
<organism evidence="1">
    <name type="scientific">uncultured Rubrobacteraceae bacterium</name>
    <dbReference type="NCBI Taxonomy" id="349277"/>
    <lineage>
        <taxon>Bacteria</taxon>
        <taxon>Bacillati</taxon>
        <taxon>Actinomycetota</taxon>
        <taxon>Rubrobacteria</taxon>
        <taxon>Rubrobacterales</taxon>
        <taxon>Rubrobacteraceae</taxon>
        <taxon>environmental samples</taxon>
    </lineage>
</organism>
<dbReference type="AlphaFoldDB" id="A0A6J4SMS9"/>
<protein>
    <submittedName>
        <fullName evidence="1">Uncharacterized protein</fullName>
    </submittedName>
</protein>
<evidence type="ECO:0000313" key="1">
    <source>
        <dbReference type="EMBL" id="CAA9496440.1"/>
    </source>
</evidence>
<proteinExistence type="predicted"/>